<organism evidence="10">
    <name type="scientific">Zea mays</name>
    <name type="common">Maize</name>
    <dbReference type="NCBI Taxonomy" id="4577"/>
    <lineage>
        <taxon>Eukaryota</taxon>
        <taxon>Viridiplantae</taxon>
        <taxon>Streptophyta</taxon>
        <taxon>Embryophyta</taxon>
        <taxon>Tracheophyta</taxon>
        <taxon>Spermatophyta</taxon>
        <taxon>Magnoliopsida</taxon>
        <taxon>Liliopsida</taxon>
        <taxon>Poales</taxon>
        <taxon>Poaceae</taxon>
        <taxon>PACMAD clade</taxon>
        <taxon>Panicoideae</taxon>
        <taxon>Andropogonodae</taxon>
        <taxon>Andropogoneae</taxon>
        <taxon>Tripsacinae</taxon>
        <taxon>Zea</taxon>
    </lineage>
</organism>
<dbReference type="FunFam" id="1.10.1040.50:FF:000004">
    <property type="entry name" value="Peroxisomal fatty acid beta-oxidation multifunctional protein"/>
    <property type="match status" value="1"/>
</dbReference>
<dbReference type="InterPro" id="IPR008927">
    <property type="entry name" value="6-PGluconate_DH-like_C_sf"/>
</dbReference>
<evidence type="ECO:0000256" key="4">
    <source>
        <dbReference type="ARBA" id="ARBA00023239"/>
    </source>
</evidence>
<feature type="domain" description="3-hydroxyacyl-CoA dehydrogenase C-terminal" evidence="8">
    <location>
        <begin position="171"/>
        <end position="250"/>
    </location>
</feature>
<feature type="domain" description="3-hydroxyacyl-CoA dehydrogenase C-terminal" evidence="8">
    <location>
        <begin position="39"/>
        <end position="132"/>
    </location>
</feature>
<feature type="domain" description="3-hydroxyacyl-CoA dehydrogenase NAD binding" evidence="9">
    <location>
        <begin position="1"/>
        <end position="36"/>
    </location>
</feature>
<dbReference type="Pfam" id="PF02737">
    <property type="entry name" value="3HCDH_N"/>
    <property type="match status" value="1"/>
</dbReference>
<protein>
    <submittedName>
        <fullName evidence="10">Uncharacterized protein</fullName>
    </submittedName>
</protein>
<dbReference type="InterPro" id="IPR006180">
    <property type="entry name" value="3-OHacyl-CoA_DH_CS"/>
</dbReference>
<dbReference type="Gene3D" id="1.10.1040.50">
    <property type="match status" value="1"/>
</dbReference>
<dbReference type="AlphaFoldDB" id="C0P321"/>
<dbReference type="SUPFAM" id="SSF48179">
    <property type="entry name" value="6-phosphogluconate dehydrogenase C-terminal domain-like"/>
    <property type="match status" value="2"/>
</dbReference>
<proteinExistence type="evidence at transcript level"/>
<evidence type="ECO:0000256" key="1">
    <source>
        <dbReference type="ARBA" id="ARBA00007005"/>
    </source>
</evidence>
<reference evidence="10" key="1">
    <citation type="journal article" date="2009" name="PLoS Genet.">
        <title>Sequencing, mapping, and analysis of 27,455 maize full-length cDNAs.</title>
        <authorList>
            <person name="Soderlund C."/>
            <person name="Descour A."/>
            <person name="Kudrna D."/>
            <person name="Bomhoff M."/>
            <person name="Boyd L."/>
            <person name="Currie J."/>
            <person name="Angelova A."/>
            <person name="Collura K."/>
            <person name="Wissotski M."/>
            <person name="Ashley E."/>
            <person name="Morrow D."/>
            <person name="Fernandes J."/>
            <person name="Walbot V."/>
            <person name="Yu Y."/>
        </authorList>
    </citation>
    <scope>NUCLEOTIDE SEQUENCE</scope>
    <source>
        <strain evidence="10">B73</strain>
    </source>
</reference>
<dbReference type="GO" id="GO:0070403">
    <property type="term" value="F:NAD+ binding"/>
    <property type="evidence" value="ECO:0007669"/>
    <property type="project" value="InterPro"/>
</dbReference>
<evidence type="ECO:0000256" key="3">
    <source>
        <dbReference type="ARBA" id="ARBA00023235"/>
    </source>
</evidence>
<evidence type="ECO:0000256" key="5">
    <source>
        <dbReference type="ARBA" id="ARBA00023268"/>
    </source>
</evidence>
<dbReference type="GO" id="GO:0016853">
    <property type="term" value="F:isomerase activity"/>
    <property type="evidence" value="ECO:0007669"/>
    <property type="project" value="UniProtKB-KW"/>
</dbReference>
<keyword evidence="4" id="KW-0456">Lyase</keyword>
<comment type="catalytic activity">
    <reaction evidence="7">
        <text>a 4-saturated-(3S)-3-hydroxyacyl-CoA = a (3E)-enoyl-CoA + H2O</text>
        <dbReference type="Rhea" id="RHEA:20724"/>
        <dbReference type="ChEBI" id="CHEBI:15377"/>
        <dbReference type="ChEBI" id="CHEBI:58521"/>
        <dbReference type="ChEBI" id="CHEBI:137480"/>
        <dbReference type="EC" id="4.2.1.17"/>
    </reaction>
</comment>
<dbReference type="InterPro" id="IPR006108">
    <property type="entry name" value="3HC_DH_C"/>
</dbReference>
<dbReference type="GO" id="GO:0004300">
    <property type="term" value="F:enoyl-CoA hydratase activity"/>
    <property type="evidence" value="ECO:0007669"/>
    <property type="project" value="UniProtKB-EC"/>
</dbReference>
<keyword evidence="5" id="KW-0511">Multifunctional enzyme</keyword>
<dbReference type="PROSITE" id="PS00067">
    <property type="entry name" value="3HCDH"/>
    <property type="match status" value="1"/>
</dbReference>
<comment type="similarity">
    <text evidence="1">In the central section; belongs to the 3-hydroxyacyl-CoA dehydrogenase family.</text>
</comment>
<evidence type="ECO:0000259" key="9">
    <source>
        <dbReference type="Pfam" id="PF02737"/>
    </source>
</evidence>
<dbReference type="GO" id="GO:0006631">
    <property type="term" value="P:fatty acid metabolic process"/>
    <property type="evidence" value="ECO:0007669"/>
    <property type="project" value="InterPro"/>
</dbReference>
<keyword evidence="2" id="KW-0560">Oxidoreductase</keyword>
<dbReference type="PANTHER" id="PTHR23309:SF9">
    <property type="entry name" value="PEROXISOMAL FATTY ACID BETA-OXIDATION MULTIFUNCTIONAL PROTEIN MFP2"/>
    <property type="match status" value="1"/>
</dbReference>
<evidence type="ECO:0000256" key="2">
    <source>
        <dbReference type="ARBA" id="ARBA00023002"/>
    </source>
</evidence>
<keyword evidence="3" id="KW-0413">Isomerase</keyword>
<dbReference type="EMBL" id="BT062690">
    <property type="protein sequence ID" value="ACN27387.1"/>
    <property type="molecule type" value="mRNA"/>
</dbReference>
<comment type="catalytic activity">
    <reaction evidence="6">
        <text>a (3S)-3-hydroxyacyl-CoA = a (2E)-enoyl-CoA + H2O</text>
        <dbReference type="Rhea" id="RHEA:16105"/>
        <dbReference type="ChEBI" id="CHEBI:15377"/>
        <dbReference type="ChEBI" id="CHEBI:57318"/>
        <dbReference type="ChEBI" id="CHEBI:58856"/>
        <dbReference type="EC" id="4.2.1.17"/>
    </reaction>
</comment>
<evidence type="ECO:0000256" key="7">
    <source>
        <dbReference type="ARBA" id="ARBA00023717"/>
    </source>
</evidence>
<name>C0P321_MAIZE</name>
<evidence type="ECO:0000313" key="10">
    <source>
        <dbReference type="EMBL" id="ACN27387.1"/>
    </source>
</evidence>
<evidence type="ECO:0000256" key="6">
    <source>
        <dbReference type="ARBA" id="ARBA00023709"/>
    </source>
</evidence>
<sequence>MPLLEIVRTQHTSPQVVVDLLDVGKKIKKTPIVVGNCTGFAVNRMFFPYTQSALFYVDLGMDVYKIDRACTKFGMPMGPFRLADLVGFGVAVATGMQYLENFPERVYKSMLLPLMMEGNRAGEATQKGFYKYEGKRKATPDPEIMKYIEKSRSMAGVTPDPELMKLSEKDIVEMVFFPVINEACRVLDEGIAVKASDLDIASIFGMGFPPYRGGVMHWADSIGAKYIHGKLEEWTKRYGGFFKPCSYLAERAAKGIPLSAPTKKVQARL</sequence>
<evidence type="ECO:0000259" key="8">
    <source>
        <dbReference type="Pfam" id="PF00725"/>
    </source>
</evidence>
<dbReference type="PANTHER" id="PTHR23309">
    <property type="entry name" value="3-HYDROXYACYL-COA DEHYROGENASE"/>
    <property type="match status" value="1"/>
</dbReference>
<dbReference type="Pfam" id="PF00725">
    <property type="entry name" value="3HCDH"/>
    <property type="match status" value="2"/>
</dbReference>
<accession>C0P321</accession>
<dbReference type="Gene3D" id="3.40.50.720">
    <property type="entry name" value="NAD(P)-binding Rossmann-like Domain"/>
    <property type="match status" value="1"/>
</dbReference>
<dbReference type="InterPro" id="IPR006176">
    <property type="entry name" value="3-OHacyl-CoA_DH_NAD-bd"/>
</dbReference>
<dbReference type="GO" id="GO:0016616">
    <property type="term" value="F:oxidoreductase activity, acting on the CH-OH group of donors, NAD or NADP as acceptor"/>
    <property type="evidence" value="ECO:0007669"/>
    <property type="project" value="InterPro"/>
</dbReference>